<name>A0A162MNB0_9FIRM</name>
<protein>
    <recommendedName>
        <fullName evidence="14">Beta-ketoacyl-[acyl-carrier-protein] synthase III</fullName>
        <shortName evidence="14">Beta-ketoacyl-ACP synthase III</shortName>
        <shortName evidence="14">KAS III</shortName>
        <ecNumber evidence="14">2.3.1.180</ecNumber>
    </recommendedName>
    <alternativeName>
        <fullName evidence="14">3-oxoacyl-[acyl-carrier-protein] synthase 3</fullName>
    </alternativeName>
    <alternativeName>
        <fullName evidence="14">3-oxoacyl-[acyl-carrier-protein] synthase III</fullName>
    </alternativeName>
</protein>
<evidence type="ECO:0000259" key="16">
    <source>
        <dbReference type="Pfam" id="PF08545"/>
    </source>
</evidence>
<comment type="catalytic activity">
    <reaction evidence="12">
        <text>2-methylpropanoyl-CoA + malonyl-[ACP] + H(+) = 4-methyl-3-oxopentanoyl-[ACP] + CO2 + CoA</text>
        <dbReference type="Rhea" id="RHEA:42268"/>
        <dbReference type="Rhea" id="RHEA-COMP:9623"/>
        <dbReference type="Rhea" id="RHEA-COMP:9940"/>
        <dbReference type="ChEBI" id="CHEBI:15378"/>
        <dbReference type="ChEBI" id="CHEBI:16526"/>
        <dbReference type="ChEBI" id="CHEBI:57287"/>
        <dbReference type="ChEBI" id="CHEBI:57338"/>
        <dbReference type="ChEBI" id="CHEBI:78449"/>
        <dbReference type="ChEBI" id="CHEBI:78820"/>
        <dbReference type="EC" id="2.3.1.300"/>
    </reaction>
    <physiologicalReaction direction="left-to-right" evidence="12">
        <dbReference type="Rhea" id="RHEA:42269"/>
    </physiologicalReaction>
</comment>
<evidence type="ECO:0000259" key="15">
    <source>
        <dbReference type="Pfam" id="PF08541"/>
    </source>
</evidence>
<keyword evidence="4 14" id="KW-0808">Transferase</keyword>
<comment type="function">
    <text evidence="14">Catalyzes the condensation reaction of fatty acid synthesis by the addition to an acyl acceptor of two carbons from malonyl-ACP. Catalyzes the first condensation reaction which initiates fatty acid synthesis and may therefore play a role in governing the total rate of fatty acid production. Possesses both acetoacetyl-ACP synthase and acetyl transacylase activities. Its substrate specificity determines the biosynthesis of branched-chain and/or straight-chain of fatty acids.</text>
</comment>
<dbReference type="NCBIfam" id="NF006829">
    <property type="entry name" value="PRK09352.1"/>
    <property type="match status" value="1"/>
</dbReference>
<dbReference type="STRING" id="520767.ATZ99_10190"/>
<comment type="similarity">
    <text evidence="2 14">Belongs to the thiolase-like superfamily. FabH family.</text>
</comment>
<dbReference type="UniPathway" id="UPA00094"/>
<feature type="domain" description="Beta-ketoacyl-[acyl-carrier-protein] synthase III C-terminal" evidence="15">
    <location>
        <begin position="239"/>
        <end position="326"/>
    </location>
</feature>
<feature type="domain" description="Beta-ketoacyl-[acyl-carrier-protein] synthase III N-terminal" evidence="16">
    <location>
        <begin position="108"/>
        <end position="185"/>
    </location>
</feature>
<evidence type="ECO:0000256" key="7">
    <source>
        <dbReference type="ARBA" id="ARBA00023160"/>
    </source>
</evidence>
<evidence type="ECO:0000313" key="18">
    <source>
        <dbReference type="Proteomes" id="UP000075737"/>
    </source>
</evidence>
<dbReference type="OrthoDB" id="9815506at2"/>
<evidence type="ECO:0000256" key="3">
    <source>
        <dbReference type="ARBA" id="ARBA00022516"/>
    </source>
</evidence>
<evidence type="ECO:0000256" key="2">
    <source>
        <dbReference type="ARBA" id="ARBA00008642"/>
    </source>
</evidence>
<dbReference type="GO" id="GO:0005737">
    <property type="term" value="C:cytoplasm"/>
    <property type="evidence" value="ECO:0007669"/>
    <property type="project" value="UniProtKB-SubCell"/>
</dbReference>
<dbReference type="FunFam" id="3.40.47.10:FF:000004">
    <property type="entry name" value="3-oxoacyl-[acyl-carrier-protein] synthase 3"/>
    <property type="match status" value="1"/>
</dbReference>
<comment type="pathway">
    <text evidence="1 14">Lipid metabolism; fatty acid biosynthesis.</text>
</comment>
<dbReference type="PANTHER" id="PTHR43091">
    <property type="entry name" value="3-OXOACYL-[ACYL-CARRIER-PROTEIN] SYNTHASE"/>
    <property type="match status" value="1"/>
</dbReference>
<feature type="active site" evidence="14">
    <location>
        <position position="283"/>
    </location>
</feature>
<evidence type="ECO:0000313" key="17">
    <source>
        <dbReference type="EMBL" id="KYO66774.1"/>
    </source>
</evidence>
<dbReference type="InterPro" id="IPR013751">
    <property type="entry name" value="ACP_syn_III_N"/>
</dbReference>
<dbReference type="GO" id="GO:0006633">
    <property type="term" value="P:fatty acid biosynthetic process"/>
    <property type="evidence" value="ECO:0007669"/>
    <property type="project" value="UniProtKB-UniRule"/>
</dbReference>
<evidence type="ECO:0000256" key="13">
    <source>
        <dbReference type="ARBA" id="ARBA00052985"/>
    </source>
</evidence>
<dbReference type="SUPFAM" id="SSF53901">
    <property type="entry name" value="Thiolase-like"/>
    <property type="match status" value="1"/>
</dbReference>
<dbReference type="AlphaFoldDB" id="A0A162MNB0"/>
<evidence type="ECO:0000256" key="8">
    <source>
        <dbReference type="ARBA" id="ARBA00023268"/>
    </source>
</evidence>
<dbReference type="InterPro" id="IPR004655">
    <property type="entry name" value="FabH"/>
</dbReference>
<evidence type="ECO:0000256" key="9">
    <source>
        <dbReference type="ARBA" id="ARBA00023315"/>
    </source>
</evidence>
<comment type="subcellular location">
    <subcellularLocation>
        <location evidence="14">Cytoplasm</location>
    </subcellularLocation>
</comment>
<dbReference type="InterPro" id="IPR016039">
    <property type="entry name" value="Thiolase-like"/>
</dbReference>
<keyword evidence="18" id="KW-1185">Reference proteome</keyword>
<keyword evidence="8 14" id="KW-0511">Multifunctional enzyme</keyword>
<comment type="domain">
    <text evidence="14">The last Arg residue of the ACP-binding site is essential for the weak association between ACP/AcpP and FabH.</text>
</comment>
<dbReference type="Proteomes" id="UP000075737">
    <property type="component" value="Unassembled WGS sequence"/>
</dbReference>
<dbReference type="HAMAP" id="MF_01815">
    <property type="entry name" value="FabH"/>
    <property type="match status" value="1"/>
</dbReference>
<reference evidence="17 18" key="1">
    <citation type="submission" date="2015-12" db="EMBL/GenBank/DDBJ databases">
        <title>Draft genome of Thermovenabulum gondwanense isolated from a red thermophilic microbial mat colonisisng an outflow channel of a bore well.</title>
        <authorList>
            <person name="Patel B.K."/>
        </authorList>
    </citation>
    <scope>NUCLEOTIDE SEQUENCE [LARGE SCALE GENOMIC DNA]</scope>
    <source>
        <strain evidence="17 18">R270</strain>
    </source>
</reference>
<feature type="region of interest" description="ACP-binding" evidence="14">
    <location>
        <begin position="254"/>
        <end position="258"/>
    </location>
</feature>
<gene>
    <name evidence="17" type="primary">fabH_1</name>
    <name evidence="14" type="synonym">fabH</name>
    <name evidence="17" type="ORF">ATZ99_10190</name>
</gene>
<accession>A0A162MNB0</accession>
<dbReference type="GO" id="GO:0033818">
    <property type="term" value="F:beta-ketoacyl-acyl-carrier-protein synthase III activity"/>
    <property type="evidence" value="ECO:0007669"/>
    <property type="project" value="UniProtKB-UniRule"/>
</dbReference>
<evidence type="ECO:0000256" key="6">
    <source>
        <dbReference type="ARBA" id="ARBA00023098"/>
    </source>
</evidence>
<feature type="active site" evidence="14">
    <location>
        <position position="114"/>
    </location>
</feature>
<evidence type="ECO:0000256" key="14">
    <source>
        <dbReference type="HAMAP-Rule" id="MF_01815"/>
    </source>
</evidence>
<keyword evidence="3 14" id="KW-0444">Lipid biosynthesis</keyword>
<dbReference type="PANTHER" id="PTHR43091:SF1">
    <property type="entry name" value="BETA-KETOACYL-[ACYL-CARRIER-PROTEIN] SYNTHASE III, CHLOROPLASTIC"/>
    <property type="match status" value="1"/>
</dbReference>
<feature type="active site" evidence="14">
    <location>
        <position position="253"/>
    </location>
</feature>
<dbReference type="Pfam" id="PF08541">
    <property type="entry name" value="ACP_syn_III_C"/>
    <property type="match status" value="1"/>
</dbReference>
<dbReference type="InterPro" id="IPR013747">
    <property type="entry name" value="ACP_syn_III_C"/>
</dbReference>
<comment type="catalytic activity">
    <reaction evidence="13">
        <text>3-methylbutanoyl-CoA + malonyl-[ACP] + H(+) = 5-methyl-3-oxohexanoyl-[ACP] + CO2 + CoA</text>
        <dbReference type="Rhea" id="RHEA:42272"/>
        <dbReference type="Rhea" id="RHEA-COMP:9623"/>
        <dbReference type="Rhea" id="RHEA-COMP:9941"/>
        <dbReference type="ChEBI" id="CHEBI:15378"/>
        <dbReference type="ChEBI" id="CHEBI:16526"/>
        <dbReference type="ChEBI" id="CHEBI:57287"/>
        <dbReference type="ChEBI" id="CHEBI:57345"/>
        <dbReference type="ChEBI" id="CHEBI:78449"/>
        <dbReference type="ChEBI" id="CHEBI:78822"/>
        <dbReference type="EC" id="2.3.1.300"/>
    </reaction>
    <physiologicalReaction direction="left-to-right" evidence="13">
        <dbReference type="Rhea" id="RHEA:42273"/>
    </physiologicalReaction>
</comment>
<evidence type="ECO:0000256" key="12">
    <source>
        <dbReference type="ARBA" id="ARBA00052467"/>
    </source>
</evidence>
<evidence type="ECO:0000256" key="1">
    <source>
        <dbReference type="ARBA" id="ARBA00005194"/>
    </source>
</evidence>
<dbReference type="EMBL" id="LOHZ01000025">
    <property type="protein sequence ID" value="KYO66774.1"/>
    <property type="molecule type" value="Genomic_DNA"/>
</dbReference>
<keyword evidence="6 14" id="KW-0443">Lipid metabolism</keyword>
<comment type="caution">
    <text evidence="17">The sequence shown here is derived from an EMBL/GenBank/DDBJ whole genome shotgun (WGS) entry which is preliminary data.</text>
</comment>
<keyword evidence="5 14" id="KW-0276">Fatty acid metabolism</keyword>
<dbReference type="GO" id="GO:0004315">
    <property type="term" value="F:3-oxoacyl-[acyl-carrier-protein] synthase activity"/>
    <property type="evidence" value="ECO:0007669"/>
    <property type="project" value="InterPro"/>
</dbReference>
<keyword evidence="14" id="KW-0963">Cytoplasm</keyword>
<evidence type="ECO:0000256" key="5">
    <source>
        <dbReference type="ARBA" id="ARBA00022832"/>
    </source>
</evidence>
<comment type="subunit">
    <text evidence="14">Homodimer.</text>
</comment>
<keyword evidence="7 14" id="KW-0275">Fatty acid biosynthesis</keyword>
<proteinExistence type="inferred from homology"/>
<dbReference type="Pfam" id="PF08545">
    <property type="entry name" value="ACP_syn_III"/>
    <property type="match status" value="1"/>
</dbReference>
<evidence type="ECO:0000256" key="4">
    <source>
        <dbReference type="ARBA" id="ARBA00022679"/>
    </source>
</evidence>
<dbReference type="EC" id="2.3.1.180" evidence="14"/>
<dbReference type="NCBIfam" id="TIGR00747">
    <property type="entry name" value="fabH"/>
    <property type="match status" value="1"/>
</dbReference>
<dbReference type="PATRIC" id="fig|520767.4.peg.1118"/>
<dbReference type="CDD" id="cd00830">
    <property type="entry name" value="KAS_III"/>
    <property type="match status" value="1"/>
</dbReference>
<sequence>MTDKIGILGVGSFLPDKVLSNFDLELMVDTSDEWIKERTGISFRRIAEKNIATSDMAYEASKEALKMANLKPEEIDLIIGATVTPDMLFPSSACLVQQKLKAKNAACFDLSAGCTGFIYALVCAYEFIKSGMYNNVLIFGSETLSRIVDWEDRNTCVLFGDGAGACVIGRVNEGGIIYKLLGADGTKSELLYIPAGGSKEPATIDTIRDRKHYIKMNGKEVFRFAVSIIEEMVKRITKESGCQVEEVDYFLPHQANMRIIDSAFRKLNIPIDKVVVNLDKYGNMSAASIPVALDEVVKSGKVKKNDKIMLLGFGAGLTWGGALIEWGI</sequence>
<evidence type="ECO:0000256" key="10">
    <source>
        <dbReference type="ARBA" id="ARBA00051096"/>
    </source>
</evidence>
<keyword evidence="9 14" id="KW-0012">Acyltransferase</keyword>
<comment type="catalytic activity">
    <reaction evidence="10">
        <text>malonyl-[ACP] + acetyl-CoA + H(+) = 3-oxobutanoyl-[ACP] + CO2 + CoA</text>
        <dbReference type="Rhea" id="RHEA:12080"/>
        <dbReference type="Rhea" id="RHEA-COMP:9623"/>
        <dbReference type="Rhea" id="RHEA-COMP:9625"/>
        <dbReference type="ChEBI" id="CHEBI:15378"/>
        <dbReference type="ChEBI" id="CHEBI:16526"/>
        <dbReference type="ChEBI" id="CHEBI:57287"/>
        <dbReference type="ChEBI" id="CHEBI:57288"/>
        <dbReference type="ChEBI" id="CHEBI:78449"/>
        <dbReference type="ChEBI" id="CHEBI:78450"/>
        <dbReference type="EC" id="2.3.1.180"/>
    </reaction>
    <physiologicalReaction direction="left-to-right" evidence="10">
        <dbReference type="Rhea" id="RHEA:12081"/>
    </physiologicalReaction>
</comment>
<organism evidence="17 18">
    <name type="scientific">Thermovenabulum gondwanense</name>
    <dbReference type="NCBI Taxonomy" id="520767"/>
    <lineage>
        <taxon>Bacteria</taxon>
        <taxon>Bacillati</taxon>
        <taxon>Bacillota</taxon>
        <taxon>Clostridia</taxon>
        <taxon>Thermosediminibacterales</taxon>
        <taxon>Thermosediminibacteraceae</taxon>
        <taxon>Thermovenabulum</taxon>
    </lineage>
</organism>
<evidence type="ECO:0000256" key="11">
    <source>
        <dbReference type="ARBA" id="ARBA00052407"/>
    </source>
</evidence>
<dbReference type="RefSeq" id="WP_068748154.1">
    <property type="nucleotide sequence ID" value="NZ_LOHZ01000025.1"/>
</dbReference>
<dbReference type="Gene3D" id="3.40.47.10">
    <property type="match status" value="1"/>
</dbReference>
<comment type="catalytic activity">
    <reaction evidence="11">
        <text>(2S)-2-methylbutanoyl-CoA + malonyl-[ACP] + H(+) = (4S)-4-methyl-3-oxohexanoyl-[ACP] + CO2 + CoA</text>
        <dbReference type="Rhea" id="RHEA:42276"/>
        <dbReference type="Rhea" id="RHEA-COMP:9623"/>
        <dbReference type="Rhea" id="RHEA-COMP:17148"/>
        <dbReference type="ChEBI" id="CHEBI:15378"/>
        <dbReference type="ChEBI" id="CHEBI:16526"/>
        <dbReference type="ChEBI" id="CHEBI:57287"/>
        <dbReference type="ChEBI" id="CHEBI:78449"/>
        <dbReference type="ChEBI" id="CHEBI:88166"/>
        <dbReference type="ChEBI" id="CHEBI:167462"/>
        <dbReference type="EC" id="2.3.1.300"/>
    </reaction>
    <physiologicalReaction direction="left-to-right" evidence="11">
        <dbReference type="Rhea" id="RHEA:42277"/>
    </physiologicalReaction>
</comment>